<dbReference type="RefSeq" id="WP_106989292.1">
    <property type="nucleotide sequence ID" value="NZ_KZ679084.1"/>
</dbReference>
<dbReference type="AlphaFoldDB" id="A0A2P6MBN9"/>
<dbReference type="Proteomes" id="UP000241736">
    <property type="component" value="Unassembled WGS sequence"/>
</dbReference>
<dbReference type="SUPFAM" id="SSF48452">
    <property type="entry name" value="TPR-like"/>
    <property type="match status" value="1"/>
</dbReference>
<evidence type="ECO:0000313" key="2">
    <source>
        <dbReference type="Proteomes" id="UP000241736"/>
    </source>
</evidence>
<dbReference type="OrthoDB" id="8410830at2"/>
<dbReference type="Gene3D" id="1.25.40.10">
    <property type="entry name" value="Tetratricopeptide repeat domain"/>
    <property type="match status" value="1"/>
</dbReference>
<protein>
    <submittedName>
        <fullName evidence="1">Uncharacterized protein</fullName>
    </submittedName>
</protein>
<comment type="caution">
    <text evidence="1">The sequence shown here is derived from an EMBL/GenBank/DDBJ whole genome shotgun (WGS) entry which is preliminary data.</text>
</comment>
<reference evidence="1 2" key="1">
    <citation type="submission" date="2018-03" db="EMBL/GenBank/DDBJ databases">
        <title>Arenimonas caeni sp. nov., isolated from activated sludge.</title>
        <authorList>
            <person name="Liu H."/>
        </authorList>
    </citation>
    <scope>NUCLEOTIDE SEQUENCE [LARGE SCALE GENOMIC DNA]</scope>
    <source>
        <strain evidence="2">z29</strain>
    </source>
</reference>
<dbReference type="EMBL" id="PVLF01000002">
    <property type="protein sequence ID" value="PRH83413.1"/>
    <property type="molecule type" value="Genomic_DNA"/>
</dbReference>
<name>A0A2P6MBN9_9GAMM</name>
<dbReference type="Gene3D" id="2.60.120.260">
    <property type="entry name" value="Galactose-binding domain-like"/>
    <property type="match status" value="1"/>
</dbReference>
<keyword evidence="2" id="KW-1185">Reference proteome</keyword>
<gene>
    <name evidence="1" type="ORF">C6N40_01830</name>
</gene>
<evidence type="ECO:0000313" key="1">
    <source>
        <dbReference type="EMBL" id="PRH83413.1"/>
    </source>
</evidence>
<sequence>MTNAKRVWPWLALAVLAFAAWRVASLGLADHYAETQPERALFWRSHHPVALLRAAEAAARDPARADEAADLARRALHADPLDGRPYRVLAQLALARGDEAGAAELFTVAARRAPRDLPAHLWLLDHHLRNGRAAEALPHLDTPLRVHPSLFARFEPLLLELAGAAPLHAPLADTLASQPPWRARFLRLVASKAGDIDAVAPLFEAVRRTEGGLAANELGPWLDRLVREGRVGQAYLLWAANLPPERRTRLGNVFNGGFELEPEAVGFDWRFGRVAGARISRLGGPGVGGRVALRVAFEDRRVPFSHVRQMLALPPGEYELSLRARADSLRTERGLVWEISCVAGGGPLAGTPPLRGHGDWRELAVAFTVPEGCEGQWLALRLPARIPAEQRIGGRAWFDDLKITRVP</sequence>
<proteinExistence type="predicted"/>
<dbReference type="InterPro" id="IPR011990">
    <property type="entry name" value="TPR-like_helical_dom_sf"/>
</dbReference>
<accession>A0A2P6MBN9</accession>
<organism evidence="1 2">
    <name type="scientific">Arenimonas caeni</name>
    <dbReference type="NCBI Taxonomy" id="2058085"/>
    <lineage>
        <taxon>Bacteria</taxon>
        <taxon>Pseudomonadati</taxon>
        <taxon>Pseudomonadota</taxon>
        <taxon>Gammaproteobacteria</taxon>
        <taxon>Lysobacterales</taxon>
        <taxon>Lysobacteraceae</taxon>
        <taxon>Arenimonas</taxon>
    </lineage>
</organism>